<evidence type="ECO:0000256" key="1">
    <source>
        <dbReference type="ARBA" id="ARBA00004370"/>
    </source>
</evidence>
<dbReference type="Proteomes" id="UP001058364">
    <property type="component" value="Chromosome"/>
</dbReference>
<keyword evidence="7 8" id="KW-0472">Membrane</keyword>
<keyword evidence="6 8" id="KW-0811">Translocation</keyword>
<evidence type="ECO:0000256" key="4">
    <source>
        <dbReference type="ARBA" id="ARBA00022927"/>
    </source>
</evidence>
<dbReference type="Pfam" id="PF00584">
    <property type="entry name" value="SecE"/>
    <property type="match status" value="1"/>
</dbReference>
<dbReference type="EMBL" id="CP103423">
    <property type="protein sequence ID" value="UWD34068.1"/>
    <property type="molecule type" value="Genomic_DNA"/>
</dbReference>
<gene>
    <name evidence="8 9" type="primary">secE</name>
    <name evidence="9" type="ORF">NX772_03100</name>
</gene>
<evidence type="ECO:0000256" key="2">
    <source>
        <dbReference type="ARBA" id="ARBA00022448"/>
    </source>
</evidence>
<evidence type="ECO:0000256" key="6">
    <source>
        <dbReference type="ARBA" id="ARBA00023010"/>
    </source>
</evidence>
<comment type="similarity">
    <text evidence="8">Belongs to the SecE/SEC61-gamma family.</text>
</comment>
<dbReference type="RefSeq" id="WP_027123092.1">
    <property type="nucleotide sequence ID" value="NZ_CP103423.1"/>
</dbReference>
<accession>A0ABY5TTT3</accession>
<keyword evidence="2 8" id="KW-0813">Transport</keyword>
<evidence type="ECO:0000256" key="3">
    <source>
        <dbReference type="ARBA" id="ARBA00022692"/>
    </source>
</evidence>
<comment type="function">
    <text evidence="8">Essential subunit of the Sec protein translocation channel SecYEG. Clamps together the 2 halves of SecY. May contact the channel plug during translocation.</text>
</comment>
<keyword evidence="5 8" id="KW-1133">Transmembrane helix</keyword>
<comment type="subunit">
    <text evidence="8">Component of the Sec protein translocase complex. Heterotrimer consisting of SecY, SecE and SecG subunits. The heterotrimers can form oligomers, although 1 heterotrimer is thought to be able to translocate proteins. Interacts with the ribosome. Interacts with SecDF, and other proteins may be involved. Interacts with SecA.</text>
</comment>
<keyword evidence="8" id="KW-1003">Cell membrane</keyword>
<evidence type="ECO:0000313" key="10">
    <source>
        <dbReference type="Proteomes" id="UP001058364"/>
    </source>
</evidence>
<evidence type="ECO:0000256" key="5">
    <source>
        <dbReference type="ARBA" id="ARBA00022989"/>
    </source>
</evidence>
<dbReference type="InterPro" id="IPR005807">
    <property type="entry name" value="SecE_bac"/>
</dbReference>
<organism evidence="9 10">
    <name type="scientific">Mesomycoplasma molare</name>
    <dbReference type="NCBI Taxonomy" id="171288"/>
    <lineage>
        <taxon>Bacteria</taxon>
        <taxon>Bacillati</taxon>
        <taxon>Mycoplasmatota</taxon>
        <taxon>Mycoplasmoidales</taxon>
        <taxon>Metamycoplasmataceae</taxon>
        <taxon>Mesomycoplasma</taxon>
    </lineage>
</organism>
<dbReference type="NCBIfam" id="TIGR00964">
    <property type="entry name" value="secE_bact"/>
    <property type="match status" value="1"/>
</dbReference>
<comment type="subcellular location">
    <subcellularLocation>
        <location evidence="1">Membrane</location>
    </subcellularLocation>
</comment>
<name>A0ABY5TTT3_9BACT</name>
<keyword evidence="4 8" id="KW-0653">Protein transport</keyword>
<proteinExistence type="inferred from homology"/>
<dbReference type="InterPro" id="IPR038379">
    <property type="entry name" value="SecE_sf"/>
</dbReference>
<keyword evidence="3 8" id="KW-0812">Transmembrane</keyword>
<evidence type="ECO:0000256" key="8">
    <source>
        <dbReference type="HAMAP-Rule" id="MF_00422"/>
    </source>
</evidence>
<dbReference type="HAMAP" id="MF_00422">
    <property type="entry name" value="SecE"/>
    <property type="match status" value="1"/>
</dbReference>
<protein>
    <recommendedName>
        <fullName evidence="8">Protein translocase subunit SecE</fullName>
    </recommendedName>
</protein>
<dbReference type="Gene3D" id="1.20.5.1030">
    <property type="entry name" value="Preprotein translocase secy subunit"/>
    <property type="match status" value="1"/>
</dbReference>
<dbReference type="InterPro" id="IPR001901">
    <property type="entry name" value="Translocase_SecE/Sec61-g"/>
</dbReference>
<evidence type="ECO:0000256" key="7">
    <source>
        <dbReference type="ARBA" id="ARBA00023136"/>
    </source>
</evidence>
<keyword evidence="10" id="KW-1185">Reference proteome</keyword>
<reference evidence="9" key="1">
    <citation type="submission" date="2022-08" db="EMBL/GenBank/DDBJ databases">
        <title>Complete genome sequence of Mycoplasma molare type strain H 542.</title>
        <authorList>
            <person name="Spergser J."/>
        </authorList>
    </citation>
    <scope>NUCLEOTIDE SEQUENCE</scope>
    <source>
        <strain evidence="9">H 542</strain>
    </source>
</reference>
<sequence length="70" mass="8528">MKEKKLKKNKLKKYYFRNWMKEIKRIKWPSQKDATNNFYLILLFVTICSIIFLLISFVATWIWNLIGVGI</sequence>
<evidence type="ECO:0000313" key="9">
    <source>
        <dbReference type="EMBL" id="UWD34068.1"/>
    </source>
</evidence>